<keyword evidence="3" id="KW-0808">Transferase</keyword>
<dbReference type="SMART" id="SM00220">
    <property type="entry name" value="S_TKc"/>
    <property type="match status" value="1"/>
</dbReference>
<dbReference type="PROSITE" id="PS00107">
    <property type="entry name" value="PROTEIN_KINASE_ATP"/>
    <property type="match status" value="1"/>
</dbReference>
<dbReference type="InterPro" id="IPR017441">
    <property type="entry name" value="Protein_kinase_ATP_BS"/>
</dbReference>
<comment type="catalytic activity">
    <reaction evidence="7">
        <text>L-threonyl-[protein] + ATP = O-phospho-L-threonyl-[protein] + ADP + H(+)</text>
        <dbReference type="Rhea" id="RHEA:46608"/>
        <dbReference type="Rhea" id="RHEA-COMP:11060"/>
        <dbReference type="Rhea" id="RHEA-COMP:11605"/>
        <dbReference type="ChEBI" id="CHEBI:15378"/>
        <dbReference type="ChEBI" id="CHEBI:30013"/>
        <dbReference type="ChEBI" id="CHEBI:30616"/>
        <dbReference type="ChEBI" id="CHEBI:61977"/>
        <dbReference type="ChEBI" id="CHEBI:456216"/>
        <dbReference type="EC" id="2.7.11.1"/>
    </reaction>
</comment>
<gene>
    <name evidence="12" type="ORF">NP493_232g00019</name>
</gene>
<dbReference type="PROSITE" id="PS00108">
    <property type="entry name" value="PROTEIN_KINASE_ST"/>
    <property type="match status" value="1"/>
</dbReference>
<feature type="domain" description="Protein kinase" evidence="11">
    <location>
        <begin position="77"/>
        <end position="346"/>
    </location>
</feature>
<dbReference type="SUPFAM" id="SSF56112">
    <property type="entry name" value="Protein kinase-like (PK-like)"/>
    <property type="match status" value="1"/>
</dbReference>
<protein>
    <recommendedName>
        <fullName evidence="1">non-specific serine/threonine protein kinase</fullName>
        <ecNumber evidence="1">2.7.11.1</ecNumber>
    </recommendedName>
</protein>
<keyword evidence="13" id="KW-1185">Reference proteome</keyword>
<dbReference type="PANTHER" id="PTHR44329:SF285">
    <property type="entry name" value="V-MOS MOLONEY MURINE SARCOMA VIRAL ONCO HOMOLOG"/>
    <property type="match status" value="1"/>
</dbReference>
<keyword evidence="4 9" id="KW-0547">Nucleotide-binding</keyword>
<evidence type="ECO:0000313" key="12">
    <source>
        <dbReference type="EMBL" id="KAK2185501.1"/>
    </source>
</evidence>
<dbReference type="InterPro" id="IPR008271">
    <property type="entry name" value="Ser/Thr_kinase_AS"/>
</dbReference>
<dbReference type="GO" id="GO:0004674">
    <property type="term" value="F:protein serine/threonine kinase activity"/>
    <property type="evidence" value="ECO:0007669"/>
    <property type="project" value="UniProtKB-KW"/>
</dbReference>
<proteinExistence type="inferred from homology"/>
<keyword evidence="6 9" id="KW-0067">ATP-binding</keyword>
<organism evidence="12 13">
    <name type="scientific">Ridgeia piscesae</name>
    <name type="common">Tubeworm</name>
    <dbReference type="NCBI Taxonomy" id="27915"/>
    <lineage>
        <taxon>Eukaryota</taxon>
        <taxon>Metazoa</taxon>
        <taxon>Spiralia</taxon>
        <taxon>Lophotrochozoa</taxon>
        <taxon>Annelida</taxon>
        <taxon>Polychaeta</taxon>
        <taxon>Sedentaria</taxon>
        <taxon>Canalipalpata</taxon>
        <taxon>Sabellida</taxon>
        <taxon>Siboglinidae</taxon>
        <taxon>Ridgeia</taxon>
    </lineage>
</organism>
<keyword evidence="5" id="KW-0418">Kinase</keyword>
<evidence type="ECO:0000259" key="11">
    <source>
        <dbReference type="PROSITE" id="PS50011"/>
    </source>
</evidence>
<comment type="catalytic activity">
    <reaction evidence="8">
        <text>L-seryl-[protein] + ATP = O-phospho-L-seryl-[protein] + ADP + H(+)</text>
        <dbReference type="Rhea" id="RHEA:17989"/>
        <dbReference type="Rhea" id="RHEA-COMP:9863"/>
        <dbReference type="Rhea" id="RHEA-COMP:11604"/>
        <dbReference type="ChEBI" id="CHEBI:15378"/>
        <dbReference type="ChEBI" id="CHEBI:29999"/>
        <dbReference type="ChEBI" id="CHEBI:30616"/>
        <dbReference type="ChEBI" id="CHEBI:83421"/>
        <dbReference type="ChEBI" id="CHEBI:456216"/>
        <dbReference type="EC" id="2.7.11.1"/>
    </reaction>
</comment>
<evidence type="ECO:0000256" key="7">
    <source>
        <dbReference type="ARBA" id="ARBA00047899"/>
    </source>
</evidence>
<evidence type="ECO:0000256" key="5">
    <source>
        <dbReference type="ARBA" id="ARBA00022777"/>
    </source>
</evidence>
<evidence type="ECO:0000256" key="3">
    <source>
        <dbReference type="ARBA" id="ARBA00022679"/>
    </source>
</evidence>
<dbReference type="Gene3D" id="3.30.200.20">
    <property type="entry name" value="Phosphorylase Kinase, domain 1"/>
    <property type="match status" value="1"/>
</dbReference>
<evidence type="ECO:0000256" key="4">
    <source>
        <dbReference type="ARBA" id="ARBA00022741"/>
    </source>
</evidence>
<dbReference type="GO" id="GO:0005524">
    <property type="term" value="F:ATP binding"/>
    <property type="evidence" value="ECO:0007669"/>
    <property type="project" value="UniProtKB-UniRule"/>
</dbReference>
<feature type="binding site" evidence="9">
    <location>
        <position position="104"/>
    </location>
    <ligand>
        <name>ATP</name>
        <dbReference type="ChEBI" id="CHEBI:30616"/>
    </ligand>
</feature>
<dbReference type="PANTHER" id="PTHR44329">
    <property type="entry name" value="SERINE/THREONINE-PROTEIN KINASE TNNI3K-RELATED"/>
    <property type="match status" value="1"/>
</dbReference>
<dbReference type="Proteomes" id="UP001209878">
    <property type="component" value="Unassembled WGS sequence"/>
</dbReference>
<dbReference type="Gene3D" id="1.10.510.10">
    <property type="entry name" value="Transferase(Phosphotransferase) domain 1"/>
    <property type="match status" value="1"/>
</dbReference>
<evidence type="ECO:0000256" key="6">
    <source>
        <dbReference type="ARBA" id="ARBA00022840"/>
    </source>
</evidence>
<dbReference type="PROSITE" id="PS50011">
    <property type="entry name" value="PROTEIN_KINASE_DOM"/>
    <property type="match status" value="1"/>
</dbReference>
<evidence type="ECO:0000256" key="2">
    <source>
        <dbReference type="ARBA" id="ARBA00022527"/>
    </source>
</evidence>
<evidence type="ECO:0000313" key="13">
    <source>
        <dbReference type="Proteomes" id="UP001209878"/>
    </source>
</evidence>
<name>A0AAD9NZZ5_RIDPI</name>
<dbReference type="Pfam" id="PF00069">
    <property type="entry name" value="Pkinase"/>
    <property type="match status" value="1"/>
</dbReference>
<sequence>METKKRRLSSSLSLLASPLLHRVSVGDMVRSVFRTGVVVALSNCDVCQCERLFDDAIGCKCQRCDILDTNGNLNENLVGLQTLGRGGFGVVYGGQFGSQLVAVKYFHTQTVNNDAKVASFNAEANCRQLVHPNIVRVLSSNCLNTQNMYIVMELAGLHNLQSLLDDATEPLGVTRHLRYMLDIAEALLFVHQRQLVHLDVKPPNIIITPSDHCKLGDFGCSQYLVDTASDGRAVSPTCRASLTGTYAYRAPELLRGEAPTANADIYSFGVTQWQMMSRQRPYENQHQHCVIFGVVAYNMRPELATDLEQTDMVSSGFRELYRQCWRPDPVERPSAADLVDVFTTWSNAMYDV</sequence>
<evidence type="ECO:0000256" key="10">
    <source>
        <dbReference type="RuleBase" id="RU000304"/>
    </source>
</evidence>
<dbReference type="InterPro" id="IPR011009">
    <property type="entry name" value="Kinase-like_dom_sf"/>
</dbReference>
<evidence type="ECO:0000256" key="8">
    <source>
        <dbReference type="ARBA" id="ARBA00048679"/>
    </source>
</evidence>
<dbReference type="InterPro" id="IPR051681">
    <property type="entry name" value="Ser/Thr_Kinases-Pseudokinases"/>
</dbReference>
<evidence type="ECO:0000256" key="1">
    <source>
        <dbReference type="ARBA" id="ARBA00012513"/>
    </source>
</evidence>
<dbReference type="InterPro" id="IPR000719">
    <property type="entry name" value="Prot_kinase_dom"/>
</dbReference>
<dbReference type="EMBL" id="JAODUO010000232">
    <property type="protein sequence ID" value="KAK2185501.1"/>
    <property type="molecule type" value="Genomic_DNA"/>
</dbReference>
<dbReference type="AlphaFoldDB" id="A0AAD9NZZ5"/>
<keyword evidence="2 10" id="KW-0723">Serine/threonine-protein kinase</keyword>
<comment type="caution">
    <text evidence="12">The sequence shown here is derived from an EMBL/GenBank/DDBJ whole genome shotgun (WGS) entry which is preliminary data.</text>
</comment>
<evidence type="ECO:0000256" key="9">
    <source>
        <dbReference type="PROSITE-ProRule" id="PRU10141"/>
    </source>
</evidence>
<reference evidence="12" key="1">
    <citation type="journal article" date="2023" name="Mol. Biol. Evol.">
        <title>Third-Generation Sequencing Reveals the Adaptive Role of the Epigenome in Three Deep-Sea Polychaetes.</title>
        <authorList>
            <person name="Perez M."/>
            <person name="Aroh O."/>
            <person name="Sun Y."/>
            <person name="Lan Y."/>
            <person name="Juniper S.K."/>
            <person name="Young C.R."/>
            <person name="Angers B."/>
            <person name="Qian P.Y."/>
        </authorList>
    </citation>
    <scope>NUCLEOTIDE SEQUENCE</scope>
    <source>
        <strain evidence="12">R07B-5</strain>
    </source>
</reference>
<accession>A0AAD9NZZ5</accession>
<dbReference type="EC" id="2.7.11.1" evidence="1"/>
<comment type="similarity">
    <text evidence="10">Belongs to the protein kinase superfamily.</text>
</comment>